<gene>
    <name evidence="14" type="primary">ald</name>
    <name evidence="14" type="ORF">GCM10011600_05010</name>
</gene>
<dbReference type="AlphaFoldDB" id="A0A8J3GNG3"/>
<keyword evidence="4 8" id="KW-0560">Oxidoreductase</keyword>
<evidence type="ECO:0000256" key="10">
    <source>
        <dbReference type="PIRSR" id="PIRSR000183-2"/>
    </source>
</evidence>
<dbReference type="Gene3D" id="3.40.50.720">
    <property type="entry name" value="NAD(P)-binding Rossmann-like Domain"/>
    <property type="match status" value="2"/>
</dbReference>
<dbReference type="NCBIfam" id="TIGR00518">
    <property type="entry name" value="alaDH"/>
    <property type="match status" value="1"/>
</dbReference>
<evidence type="ECO:0000259" key="13">
    <source>
        <dbReference type="SMART" id="SM01003"/>
    </source>
</evidence>
<dbReference type="Pfam" id="PF05222">
    <property type="entry name" value="AlaDh_PNT_N"/>
    <property type="match status" value="1"/>
</dbReference>
<feature type="binding site" evidence="11">
    <location>
        <begin position="301"/>
        <end position="304"/>
    </location>
    <ligand>
        <name>NAD(+)</name>
        <dbReference type="ChEBI" id="CHEBI:57540"/>
    </ligand>
</feature>
<keyword evidence="15" id="KW-1185">Reference proteome</keyword>
<feature type="binding site" evidence="11">
    <location>
        <begin position="242"/>
        <end position="243"/>
    </location>
    <ligand>
        <name>NAD(+)</name>
        <dbReference type="ChEBI" id="CHEBI:57540"/>
    </ligand>
</feature>
<dbReference type="Pfam" id="PF01262">
    <property type="entry name" value="AlaDh_PNT_C"/>
    <property type="match status" value="1"/>
</dbReference>
<evidence type="ECO:0000259" key="12">
    <source>
        <dbReference type="SMART" id="SM01002"/>
    </source>
</evidence>
<evidence type="ECO:0000313" key="14">
    <source>
        <dbReference type="EMBL" id="GHF07355.1"/>
    </source>
</evidence>
<name>A0A8J3GNG3_9MICO</name>
<comment type="caution">
    <text evidence="14">The sequence shown here is derived from an EMBL/GenBank/DDBJ whole genome shotgun (WGS) entry which is preliminary data.</text>
</comment>
<dbReference type="CDD" id="cd05305">
    <property type="entry name" value="L-AlaDH"/>
    <property type="match status" value="1"/>
</dbReference>
<evidence type="ECO:0000256" key="1">
    <source>
        <dbReference type="ARBA" id="ARBA00005206"/>
    </source>
</evidence>
<dbReference type="InterPro" id="IPR007886">
    <property type="entry name" value="AlaDH/PNT_N"/>
</dbReference>
<dbReference type="UniPathway" id="UPA00527">
    <property type="reaction ID" value="UER00585"/>
</dbReference>
<dbReference type="GO" id="GO:0005886">
    <property type="term" value="C:plasma membrane"/>
    <property type="evidence" value="ECO:0007669"/>
    <property type="project" value="TreeGrafter"/>
</dbReference>
<evidence type="ECO:0000256" key="2">
    <source>
        <dbReference type="ARBA" id="ARBA00005689"/>
    </source>
</evidence>
<accession>A0A8J3GNG3</accession>
<feature type="active site" description="Proton donor/acceptor" evidence="9">
    <location>
        <position position="273"/>
    </location>
</feature>
<evidence type="ECO:0000256" key="6">
    <source>
        <dbReference type="ARBA" id="ARBA00065528"/>
    </source>
</evidence>
<dbReference type="SUPFAM" id="SSF52283">
    <property type="entry name" value="Formate/glycerate dehydrogenase catalytic domain-like"/>
    <property type="match status" value="1"/>
</dbReference>
<evidence type="ECO:0000256" key="3">
    <source>
        <dbReference type="ARBA" id="ARBA00012897"/>
    </source>
</evidence>
<comment type="similarity">
    <text evidence="2 8">Belongs to the AlaDH/PNT family.</text>
</comment>
<dbReference type="GO" id="GO:0000166">
    <property type="term" value="F:nucleotide binding"/>
    <property type="evidence" value="ECO:0007669"/>
    <property type="project" value="UniProtKB-KW"/>
</dbReference>
<evidence type="ECO:0000256" key="4">
    <source>
        <dbReference type="ARBA" id="ARBA00023002"/>
    </source>
</evidence>
<dbReference type="PANTHER" id="PTHR42795:SF1">
    <property type="entry name" value="ALANINE DEHYDROGENASE"/>
    <property type="match status" value="1"/>
</dbReference>
<feature type="domain" description="Alanine dehydrogenase/pyridine nucleotide transhydrogenase NAD(H)-binding" evidence="12">
    <location>
        <begin position="152"/>
        <end position="300"/>
    </location>
</feature>
<dbReference type="EC" id="1.4.1.1" evidence="3 8"/>
<dbReference type="InterPro" id="IPR008141">
    <property type="entry name" value="Ala_DH"/>
</dbReference>
<feature type="active site" description="Proton donor/acceptor" evidence="9">
    <location>
        <position position="99"/>
    </location>
</feature>
<comment type="function">
    <text evidence="8">Catalyzes the reversible reductive amination of pyruvate to L-alanine.</text>
</comment>
<feature type="binding site" evidence="11">
    <location>
        <position position="137"/>
    </location>
    <ligand>
        <name>NAD(+)</name>
        <dbReference type="ChEBI" id="CHEBI:57540"/>
    </ligand>
</feature>
<feature type="binding site" evidence="10">
    <location>
        <position position="78"/>
    </location>
    <ligand>
        <name>substrate</name>
    </ligand>
</feature>
<dbReference type="Proteomes" id="UP000617531">
    <property type="component" value="Unassembled WGS sequence"/>
</dbReference>
<feature type="binding site" evidence="11">
    <location>
        <position position="223"/>
    </location>
    <ligand>
        <name>NAD(+)</name>
        <dbReference type="ChEBI" id="CHEBI:57540"/>
    </ligand>
</feature>
<dbReference type="PIRSF" id="PIRSF000183">
    <property type="entry name" value="Alanine_dh"/>
    <property type="match status" value="1"/>
</dbReference>
<dbReference type="FunFam" id="3.40.50.720:FF:000049">
    <property type="entry name" value="Alanine dehydrogenase"/>
    <property type="match status" value="1"/>
</dbReference>
<dbReference type="RefSeq" id="WP_191281783.1">
    <property type="nucleotide sequence ID" value="NZ_BNAI01000001.1"/>
</dbReference>
<dbReference type="SUPFAM" id="SSF51735">
    <property type="entry name" value="NAD(P)-binding Rossmann-fold domains"/>
    <property type="match status" value="1"/>
</dbReference>
<dbReference type="SMART" id="SM01002">
    <property type="entry name" value="AlaDh_PNT_C"/>
    <property type="match status" value="1"/>
</dbReference>
<organism evidence="14 15">
    <name type="scientific">Pseudolysinimonas yzui</name>
    <dbReference type="NCBI Taxonomy" id="2708254"/>
    <lineage>
        <taxon>Bacteria</taxon>
        <taxon>Bacillati</taxon>
        <taxon>Actinomycetota</taxon>
        <taxon>Actinomycetes</taxon>
        <taxon>Micrococcales</taxon>
        <taxon>Microbacteriaceae</taxon>
        <taxon>Pseudolysinimonas</taxon>
    </lineage>
</organism>
<proteinExistence type="inferred from homology"/>
<comment type="subunit">
    <text evidence="6">Homohexamer. Trimer of dimers.</text>
</comment>
<feature type="binding site" evidence="10">
    <location>
        <position position="15"/>
    </location>
    <ligand>
        <name>substrate</name>
    </ligand>
</feature>
<evidence type="ECO:0000256" key="7">
    <source>
        <dbReference type="ARBA" id="ARBA00072341"/>
    </source>
</evidence>
<evidence type="ECO:0000256" key="8">
    <source>
        <dbReference type="PIRNR" id="PIRNR000183"/>
    </source>
</evidence>
<evidence type="ECO:0000313" key="15">
    <source>
        <dbReference type="Proteomes" id="UP000617531"/>
    </source>
</evidence>
<comment type="catalytic activity">
    <reaction evidence="8">
        <text>L-alanine + NAD(+) + H2O = pyruvate + NH4(+) + NADH + H(+)</text>
        <dbReference type="Rhea" id="RHEA:18405"/>
        <dbReference type="ChEBI" id="CHEBI:15361"/>
        <dbReference type="ChEBI" id="CHEBI:15377"/>
        <dbReference type="ChEBI" id="CHEBI:15378"/>
        <dbReference type="ChEBI" id="CHEBI:28938"/>
        <dbReference type="ChEBI" id="CHEBI:57540"/>
        <dbReference type="ChEBI" id="CHEBI:57945"/>
        <dbReference type="ChEBI" id="CHEBI:57972"/>
        <dbReference type="EC" id="1.4.1.1"/>
    </reaction>
</comment>
<dbReference type="EMBL" id="BNAI01000001">
    <property type="protein sequence ID" value="GHF07355.1"/>
    <property type="molecule type" value="Genomic_DNA"/>
</dbReference>
<keyword evidence="5 8" id="KW-0520">NAD</keyword>
<evidence type="ECO:0000256" key="9">
    <source>
        <dbReference type="PIRSR" id="PIRSR000183-1"/>
    </source>
</evidence>
<keyword evidence="11" id="KW-0547">Nucleotide-binding</keyword>
<feature type="binding site" evidence="11">
    <location>
        <begin position="270"/>
        <end position="273"/>
    </location>
    <ligand>
        <name>NAD(+)</name>
        <dbReference type="ChEBI" id="CHEBI:57540"/>
    </ligand>
</feature>
<evidence type="ECO:0000256" key="5">
    <source>
        <dbReference type="ARBA" id="ARBA00023027"/>
    </source>
</evidence>
<feature type="binding site" evidence="11">
    <location>
        <position position="282"/>
    </location>
    <ligand>
        <name>NAD(+)</name>
        <dbReference type="ChEBI" id="CHEBI:57540"/>
    </ligand>
</feature>
<reference evidence="14" key="1">
    <citation type="journal article" date="2014" name="Int. J. Syst. Evol. Microbiol.">
        <title>Complete genome sequence of Corynebacterium casei LMG S-19264T (=DSM 44701T), isolated from a smear-ripened cheese.</title>
        <authorList>
            <consortium name="US DOE Joint Genome Institute (JGI-PGF)"/>
            <person name="Walter F."/>
            <person name="Albersmeier A."/>
            <person name="Kalinowski J."/>
            <person name="Ruckert C."/>
        </authorList>
    </citation>
    <scope>NUCLEOTIDE SEQUENCE</scope>
    <source>
        <strain evidence="14">CGMCC 1.16548</strain>
    </source>
</reference>
<feature type="domain" description="Alanine dehydrogenase/pyridine nucleotide transhydrogenase N-terminal" evidence="13">
    <location>
        <begin position="4"/>
        <end position="140"/>
    </location>
</feature>
<evidence type="ECO:0000256" key="11">
    <source>
        <dbReference type="PIRSR" id="PIRSR000183-3"/>
    </source>
</evidence>
<dbReference type="InterPro" id="IPR007698">
    <property type="entry name" value="AlaDH/PNT_NAD(H)-bd"/>
</dbReference>
<feature type="binding site" evidence="11">
    <location>
        <position position="206"/>
    </location>
    <ligand>
        <name>NAD(+)</name>
        <dbReference type="ChEBI" id="CHEBI:57540"/>
    </ligand>
</feature>
<dbReference type="GO" id="GO:0000286">
    <property type="term" value="F:alanine dehydrogenase activity"/>
    <property type="evidence" value="ECO:0007669"/>
    <property type="project" value="UniProtKB-UniRule"/>
</dbReference>
<comment type="pathway">
    <text evidence="1 8">Amino-acid degradation; L-alanine degradation via dehydrogenase pathway; NH(3) and pyruvate from L-alanine: step 1/1.</text>
</comment>
<dbReference type="PANTHER" id="PTHR42795">
    <property type="entry name" value="ALANINE DEHYDROGENASE"/>
    <property type="match status" value="1"/>
</dbReference>
<dbReference type="SMART" id="SM01003">
    <property type="entry name" value="AlaDh_PNT_N"/>
    <property type="match status" value="1"/>
</dbReference>
<sequence>MRVGVPSEVKNNEFRVAITPSGVHELVAHGHEVHIQAGAGLGSSISDDDYRAAGATIAEGDNAADDVWATADVLLKVKEPIESEYRHFRDGLVLFTYLHLAAEAALTSALIESGVTAIAYETVQLPNGSLPLLAPMSEVAGRLAPIVGANAMLRPHGGPGLLVPGVAGTHPANVVVIGAGVAGTNAVALSVGLGAQVIVLDTNIQRLRELDDDYAGRIVTIASNSFELERAVLAADLVIGAVLVPGAKAPKLVSNDLVRRMKPGSVLVDIAVDQGGCFADTRPTTHADPTYPVHGSIFYCVANMPGAVAHTSTYALTNATLPYVRAIANSGWRDALRADPALALGLNVHAGQVVNTPVATAHGLASGSLESALA</sequence>
<dbReference type="InterPro" id="IPR036291">
    <property type="entry name" value="NAD(P)-bd_dom_sf"/>
</dbReference>
<dbReference type="GO" id="GO:0042853">
    <property type="term" value="P:L-alanine catabolic process"/>
    <property type="evidence" value="ECO:0007669"/>
    <property type="project" value="UniProtKB-UniPathway"/>
</dbReference>
<reference evidence="14" key="2">
    <citation type="submission" date="2020-09" db="EMBL/GenBank/DDBJ databases">
        <authorList>
            <person name="Sun Q."/>
            <person name="Zhou Y."/>
        </authorList>
    </citation>
    <scope>NUCLEOTIDE SEQUENCE</scope>
    <source>
        <strain evidence="14">CGMCC 1.16548</strain>
    </source>
</reference>
<feature type="binding site" evidence="11">
    <location>
        <position position="201"/>
    </location>
    <ligand>
        <name>NAD(+)</name>
        <dbReference type="ChEBI" id="CHEBI:57540"/>
    </ligand>
</feature>
<protein>
    <recommendedName>
        <fullName evidence="7 8">Alanine dehydrogenase</fullName>
        <ecNumber evidence="3 8">1.4.1.1</ecNumber>
    </recommendedName>
</protein>